<keyword evidence="1" id="KW-0472">Membrane</keyword>
<accession>A0A1Q5ZXW5</accession>
<dbReference type="Proteomes" id="UP000186720">
    <property type="component" value="Unassembled WGS sequence"/>
</dbReference>
<evidence type="ECO:0000256" key="1">
    <source>
        <dbReference type="SAM" id="Phobius"/>
    </source>
</evidence>
<proteinExistence type="predicted"/>
<keyword evidence="1" id="KW-0812">Transmembrane</keyword>
<organism evidence="4 5">
    <name type="scientific">Mucilaginibacter polytrichastri</name>
    <dbReference type="NCBI Taxonomy" id="1302689"/>
    <lineage>
        <taxon>Bacteria</taxon>
        <taxon>Pseudomonadati</taxon>
        <taxon>Bacteroidota</taxon>
        <taxon>Sphingobacteriia</taxon>
        <taxon>Sphingobacteriales</taxon>
        <taxon>Sphingobacteriaceae</taxon>
        <taxon>Mucilaginibacter</taxon>
    </lineage>
</organism>
<comment type="caution">
    <text evidence="4">The sequence shown here is derived from an EMBL/GenBank/DDBJ whole genome shotgun (WGS) entry which is preliminary data.</text>
</comment>
<evidence type="ECO:0008006" key="6">
    <source>
        <dbReference type="Google" id="ProtNLM"/>
    </source>
</evidence>
<evidence type="ECO:0000259" key="3">
    <source>
        <dbReference type="Pfam" id="PF07696"/>
    </source>
</evidence>
<evidence type="ECO:0000259" key="2">
    <source>
        <dbReference type="Pfam" id="PF07695"/>
    </source>
</evidence>
<feature type="domain" description="7TM-DISM receptor extracellular" evidence="2">
    <location>
        <begin position="186"/>
        <end position="390"/>
    </location>
</feature>
<keyword evidence="1" id="KW-1133">Transmembrane helix</keyword>
<evidence type="ECO:0000313" key="5">
    <source>
        <dbReference type="Proteomes" id="UP000186720"/>
    </source>
</evidence>
<feature type="transmembrane region" description="Helical" evidence="1">
    <location>
        <begin position="280"/>
        <end position="308"/>
    </location>
</feature>
<dbReference type="InterPro" id="IPR011623">
    <property type="entry name" value="7TMR_DISM_rcpt_extracell_dom1"/>
</dbReference>
<feature type="transmembrane region" description="Helical" evidence="1">
    <location>
        <begin position="371"/>
        <end position="388"/>
    </location>
</feature>
<dbReference type="EMBL" id="MPPL01000001">
    <property type="protein sequence ID" value="OKS86606.1"/>
    <property type="molecule type" value="Genomic_DNA"/>
</dbReference>
<keyword evidence="5" id="KW-1185">Reference proteome</keyword>
<dbReference type="RefSeq" id="WP_074489269.1">
    <property type="nucleotide sequence ID" value="NZ_FPAM01000004.1"/>
</dbReference>
<evidence type="ECO:0000313" key="4">
    <source>
        <dbReference type="EMBL" id="OKS86606.1"/>
    </source>
</evidence>
<feature type="transmembrane region" description="Helical" evidence="1">
    <location>
        <begin position="339"/>
        <end position="359"/>
    </location>
</feature>
<dbReference type="InterPro" id="IPR011622">
    <property type="entry name" value="7TMR_DISM_rcpt_extracell_dom2"/>
</dbReference>
<reference evidence="4 5" key="1">
    <citation type="submission" date="2016-11" db="EMBL/GenBank/DDBJ databases">
        <title>Whole Genome Sequencing of Mucilaginibacter polytrichastri RG4-7(T) isolated from the moss sample.</title>
        <authorList>
            <person name="Li Y."/>
        </authorList>
    </citation>
    <scope>NUCLEOTIDE SEQUENCE [LARGE SCALE GENOMIC DNA]</scope>
    <source>
        <strain evidence="4 5">RG4-7</strain>
    </source>
</reference>
<feature type="domain" description="7TM-DISM receptor extracellular" evidence="3">
    <location>
        <begin position="39"/>
        <end position="171"/>
    </location>
</feature>
<dbReference type="STRING" id="1302689.RG47T_2062"/>
<dbReference type="Pfam" id="PF07695">
    <property type="entry name" value="7TMR-DISM_7TM"/>
    <property type="match status" value="1"/>
</dbReference>
<dbReference type="Gene3D" id="2.60.40.2380">
    <property type="match status" value="1"/>
</dbReference>
<dbReference type="Pfam" id="PF07696">
    <property type="entry name" value="7TMR-DISMED2"/>
    <property type="match status" value="1"/>
</dbReference>
<dbReference type="OrthoDB" id="9783459at2"/>
<dbReference type="AlphaFoldDB" id="A0A1Q5ZXW5"/>
<sequence>MIKRIINVLIIFVLLSVRAFSQDVVDINSKLEHKIFFQQQIYCLEDTSNSFTIKDVITGPFKNSFEPNKDYYPRNQHHSSTYWYKIKLNFTENIVDNPSIFEFFDQTTDNITAYIPNVNGQYIASKTGASFNFENRLFKHKNFEFFIPSQQKGVHTYYFKVSSRQAVNVIIVYRTVHYFIYYALTEYLTYGLFYGMILIFCFHNLLMFIAVKKRQYLFYVLYILSIGLFEMSTDGIAFQYIWPGAPRWNEYAYGTALYFISIFALIFTKELLHVKTKAPVLYRIINGILILRTIYFVFCLCFANSLFYYKFVEFVPLVTAFVTGITIWSRGYKPARFFVLGYTFLFLGFLSKAISVLGYNKYVPGVVGHYSLSYSFILEMVFLSFAIGDQVRLLRKEKDAAQEETLRQLSINNELKDSINQELEKKVKIRTKEVIEKSQEVFEQAHIIEQQNHSLLAINTQLELQAAEISRMNVLLEKDNIQLKDNIEKVTDARAMSTELSFEEFSAKYPDQEKCNKFLAEIKWTKGFECVKCNNTTYHEGRAPYSRRCTKCGYEESVLFNTIFQNSRIPINKAFYLLYLIYTSKGTLSSYQLSEKLSIRQSTCWQYAIKVKKVMDERKRGKRSSNLGWSKLIITPHND</sequence>
<feature type="transmembrane region" description="Helical" evidence="1">
    <location>
        <begin position="251"/>
        <end position="268"/>
    </location>
</feature>
<feature type="transmembrane region" description="Helical" evidence="1">
    <location>
        <begin position="187"/>
        <end position="209"/>
    </location>
</feature>
<feature type="transmembrane region" description="Helical" evidence="1">
    <location>
        <begin position="216"/>
        <end position="239"/>
    </location>
</feature>
<name>A0A1Q5ZXW5_9SPHI</name>
<gene>
    <name evidence="4" type="ORF">RG47T_2062</name>
</gene>
<protein>
    <recommendedName>
        <fullName evidence="6">Chromosome partitioning protein ParA</fullName>
    </recommendedName>
</protein>